<dbReference type="Proteomes" id="UP000507954">
    <property type="component" value="Unassembled WGS sequence"/>
</dbReference>
<evidence type="ECO:0000313" key="1">
    <source>
        <dbReference type="EMBL" id="VTZ65805.1"/>
    </source>
</evidence>
<proteinExistence type="predicted"/>
<sequence length="57" mass="6274">MPVGGHHATLTTFAWKNNCVTGGGTPETTSLVRSSSRYIMQLQRSKTGTRTPVEWTH</sequence>
<organism evidence="1">
    <name type="scientific">Sinorhizobium medicae</name>
    <dbReference type="NCBI Taxonomy" id="110321"/>
    <lineage>
        <taxon>Bacteria</taxon>
        <taxon>Pseudomonadati</taxon>
        <taxon>Pseudomonadota</taxon>
        <taxon>Alphaproteobacteria</taxon>
        <taxon>Hyphomicrobiales</taxon>
        <taxon>Rhizobiaceae</taxon>
        <taxon>Sinorhizobium/Ensifer group</taxon>
        <taxon>Sinorhizobium</taxon>
    </lineage>
</organism>
<gene>
    <name evidence="1" type="ORF">EMEDMD4_910022</name>
</gene>
<accession>A0A508X9N6</accession>
<name>A0A508X9N6_9HYPH</name>
<reference evidence="1" key="1">
    <citation type="submission" date="2019-06" db="EMBL/GenBank/DDBJ databases">
        <authorList>
            <person name="Le Quere A."/>
            <person name="Colella S."/>
        </authorList>
    </citation>
    <scope>NUCLEOTIDE SEQUENCE</scope>
    <source>
        <strain evidence="1">EmedicaeMD41</strain>
    </source>
</reference>
<dbReference type="AlphaFoldDB" id="A0A508X9N6"/>
<protein>
    <submittedName>
        <fullName evidence="1">Uncharacterized protein</fullName>
    </submittedName>
</protein>
<dbReference type="EMBL" id="CABFNB010000163">
    <property type="protein sequence ID" value="VTZ65805.1"/>
    <property type="molecule type" value="Genomic_DNA"/>
</dbReference>